<evidence type="ECO:0000313" key="1">
    <source>
        <dbReference type="EMBL" id="KAE8151535.1"/>
    </source>
</evidence>
<gene>
    <name evidence="1" type="ORF">BDV25DRAFT_138770</name>
</gene>
<keyword evidence="2" id="KW-1185">Reference proteome</keyword>
<name>A0A5N6TYZ1_ASPAV</name>
<dbReference type="OrthoDB" id="4177740at2759"/>
<proteinExistence type="predicted"/>
<dbReference type="AlphaFoldDB" id="A0A5N6TYZ1"/>
<protein>
    <submittedName>
        <fullName evidence="1">Uncharacterized protein</fullName>
    </submittedName>
</protein>
<reference evidence="1 2" key="1">
    <citation type="submission" date="2019-04" db="EMBL/GenBank/DDBJ databases">
        <title>Friends and foes A comparative genomics study of 23 Aspergillus species from section Flavi.</title>
        <authorList>
            <consortium name="DOE Joint Genome Institute"/>
            <person name="Kjaerbolling I."/>
            <person name="Vesth T."/>
            <person name="Frisvad J.C."/>
            <person name="Nybo J.L."/>
            <person name="Theobald S."/>
            <person name="Kildgaard S."/>
            <person name="Isbrandt T."/>
            <person name="Kuo A."/>
            <person name="Sato A."/>
            <person name="Lyhne E.K."/>
            <person name="Kogle M.E."/>
            <person name="Wiebenga A."/>
            <person name="Kun R.S."/>
            <person name="Lubbers R.J."/>
            <person name="Makela M.R."/>
            <person name="Barry K."/>
            <person name="Chovatia M."/>
            <person name="Clum A."/>
            <person name="Daum C."/>
            <person name="Haridas S."/>
            <person name="He G."/>
            <person name="LaButti K."/>
            <person name="Lipzen A."/>
            <person name="Mondo S."/>
            <person name="Riley R."/>
            <person name="Salamov A."/>
            <person name="Simmons B.A."/>
            <person name="Magnuson J.K."/>
            <person name="Henrissat B."/>
            <person name="Mortensen U.H."/>
            <person name="Larsen T.O."/>
            <person name="Devries R.P."/>
            <person name="Grigoriev I.V."/>
            <person name="Machida M."/>
            <person name="Baker S.E."/>
            <person name="Andersen M.R."/>
        </authorList>
    </citation>
    <scope>NUCLEOTIDE SEQUENCE [LARGE SCALE GENOMIC DNA]</scope>
    <source>
        <strain evidence="1 2">IBT 18842</strain>
    </source>
</reference>
<dbReference type="Proteomes" id="UP000325780">
    <property type="component" value="Unassembled WGS sequence"/>
</dbReference>
<sequence length="318" mass="37150">MANKYSLSRIIRLPRRLSLREAKNEQRENEWHALERLFKKLYDSSDSVIPADLLQSLPINLQPLDLETDDIPNTDRFFRPWSVVKLETHVRSTEVTEANEDVAVVESILKDDTPRYKAMGGCKTWEWASELCYRLMWEVAVAPRKGTEGDLQTIKTVYGWRCLPYLPDDYRFQPWLCSQQGSWYPKYYFYIPGNSPHIKICMYHNADGVSGQILREELLAMLAAMISRLGQNKFRKHLIIPVCTPNIFSQLMLFSFVGKQHGRIFLAHFDGKGLVVRMSELYPFMAGEEDFHQNLFLFTRYLAGEIDPRGETTRFRHI</sequence>
<evidence type="ECO:0000313" key="2">
    <source>
        <dbReference type="Proteomes" id="UP000325780"/>
    </source>
</evidence>
<dbReference type="EMBL" id="ML742069">
    <property type="protein sequence ID" value="KAE8151535.1"/>
    <property type="molecule type" value="Genomic_DNA"/>
</dbReference>
<organism evidence="1 2">
    <name type="scientific">Aspergillus avenaceus</name>
    <dbReference type="NCBI Taxonomy" id="36643"/>
    <lineage>
        <taxon>Eukaryota</taxon>
        <taxon>Fungi</taxon>
        <taxon>Dikarya</taxon>
        <taxon>Ascomycota</taxon>
        <taxon>Pezizomycotina</taxon>
        <taxon>Eurotiomycetes</taxon>
        <taxon>Eurotiomycetidae</taxon>
        <taxon>Eurotiales</taxon>
        <taxon>Aspergillaceae</taxon>
        <taxon>Aspergillus</taxon>
        <taxon>Aspergillus subgen. Circumdati</taxon>
    </lineage>
</organism>
<accession>A0A5N6TYZ1</accession>